<evidence type="ECO:0000256" key="6">
    <source>
        <dbReference type="ARBA" id="ARBA00022741"/>
    </source>
</evidence>
<evidence type="ECO:0000256" key="5">
    <source>
        <dbReference type="ARBA" id="ARBA00022679"/>
    </source>
</evidence>
<evidence type="ECO:0000313" key="14">
    <source>
        <dbReference type="EMBL" id="QHT61781.1"/>
    </source>
</evidence>
<comment type="catalytic activity">
    <reaction evidence="1">
        <text>ATP + protein L-histidine = ADP + protein N-phospho-L-histidine.</text>
        <dbReference type="EC" id="2.7.13.3"/>
    </reaction>
</comment>
<dbReference type="SUPFAM" id="SSF47384">
    <property type="entry name" value="Homodimeric domain of signal transducing histidine kinase"/>
    <property type="match status" value="1"/>
</dbReference>
<evidence type="ECO:0000256" key="8">
    <source>
        <dbReference type="ARBA" id="ARBA00022840"/>
    </source>
</evidence>
<dbReference type="InterPro" id="IPR008979">
    <property type="entry name" value="Galactose-bd-like_sf"/>
</dbReference>
<dbReference type="Pfam" id="PF00512">
    <property type="entry name" value="HisKA"/>
    <property type="match status" value="1"/>
</dbReference>
<keyword evidence="8" id="KW-0067">ATP-binding</keyword>
<keyword evidence="15" id="KW-1185">Reference proteome</keyword>
<dbReference type="GO" id="GO:0005886">
    <property type="term" value="C:plasma membrane"/>
    <property type="evidence" value="ECO:0007669"/>
    <property type="project" value="UniProtKB-SubCell"/>
</dbReference>
<reference evidence="14 15" key="1">
    <citation type="submission" date="2020-01" db="EMBL/GenBank/DDBJ databases">
        <title>Paenibacillus sp. nov., isolated from tomato rhizosphere.</title>
        <authorList>
            <person name="Weon H.-Y."/>
            <person name="Lee S.A."/>
        </authorList>
    </citation>
    <scope>NUCLEOTIDE SEQUENCE [LARGE SCALE GENOMIC DNA]</scope>
    <source>
        <strain evidence="14 15">12200R-189</strain>
    </source>
</reference>
<dbReference type="SMART" id="SM00387">
    <property type="entry name" value="HATPase_c"/>
    <property type="match status" value="1"/>
</dbReference>
<keyword evidence="6" id="KW-0547">Nucleotide-binding</keyword>
<keyword evidence="7 14" id="KW-0418">Kinase</keyword>
<evidence type="ECO:0000256" key="10">
    <source>
        <dbReference type="ARBA" id="ARBA00023136"/>
    </source>
</evidence>
<sequence>MGNLRFQEGNVIRRLFALILFLFIITVSLAGCSVEPRGGAPGAKDGVIDLRHWSFGNDGQAELSGKWTFYGGRLLAPGDTQLDSGERYVMVPRSWNSYTGGNSGIHNGQGYATYKLTVLLAPTDRVLALRVPNIFSSYKLWIDGKVVAAEGKVGTSRGDSTAMQFPRIVSFGTKSDHVEIVIQVSNFQHRKGGIWVPITMGDSDTIVHSQMKTTAKEMLILGSLLIIGVYHIGLYAFRRQEKFTIHFGLLCLFVGARASVTGDNYLLQLFPIPWEGGLKIEYISFALSAVSGYMYVYRLFPMDASRKVIRFVLGIGVALCAFVLVCPAIVYSRLLFVFQLYVIAVSIYTLAVLIIARLRRRVGSAFVLSGVAVFVVTVMNDMLFYNEWLNYAQLVPLGLFFFMLMQSFIISKRFSSALYQVEHVSNELRELNMHLEERIEERTVALSEVNESLAQTNRELQRSETSRRQLMTNISHDLRTPITLLQGYLEAFQDGVVKTEEQQRRYIKMMLGKLGGLNRLIRDLFELTKLEAGQTRFDFAEVPLGQWINQVRDLYEIDVISSGIRFNCEYLSENEPGEGLVHEVRQQNRIRLSLDLSRMDQVIANVIYNAIKHTPRGGEIALSFYFEASTNRVIVTVSDTGAGIEEEHLPFIFDRFYRIEASRNSAGGGSGLGLAIAKEIVEAHGGTIGAVSAVDKGTMIWFMLPCTVK</sequence>
<evidence type="ECO:0000256" key="4">
    <source>
        <dbReference type="ARBA" id="ARBA00022553"/>
    </source>
</evidence>
<dbReference type="SUPFAM" id="SSF55874">
    <property type="entry name" value="ATPase domain of HSP90 chaperone/DNA topoisomerase II/histidine kinase"/>
    <property type="match status" value="1"/>
</dbReference>
<feature type="transmembrane region" description="Helical" evidence="12">
    <location>
        <begin position="280"/>
        <end position="296"/>
    </location>
</feature>
<evidence type="ECO:0000259" key="13">
    <source>
        <dbReference type="PROSITE" id="PS50109"/>
    </source>
</evidence>
<keyword evidence="5" id="KW-0808">Transferase</keyword>
<dbReference type="InterPro" id="IPR036890">
    <property type="entry name" value="HATPase_C_sf"/>
</dbReference>
<dbReference type="AlphaFoldDB" id="A0A6C0G279"/>
<dbReference type="PANTHER" id="PTHR45453">
    <property type="entry name" value="PHOSPHATE REGULON SENSOR PROTEIN PHOR"/>
    <property type="match status" value="1"/>
</dbReference>
<dbReference type="CDD" id="cd00075">
    <property type="entry name" value="HATPase"/>
    <property type="match status" value="1"/>
</dbReference>
<dbReference type="InterPro" id="IPR003661">
    <property type="entry name" value="HisK_dim/P_dom"/>
</dbReference>
<feature type="transmembrane region" description="Helical" evidence="12">
    <location>
        <begin position="365"/>
        <end position="385"/>
    </location>
</feature>
<dbReference type="GO" id="GO:0005524">
    <property type="term" value="F:ATP binding"/>
    <property type="evidence" value="ECO:0007669"/>
    <property type="project" value="UniProtKB-KW"/>
</dbReference>
<organism evidence="14 15">
    <name type="scientific">Paenibacillus lycopersici</name>
    <dbReference type="NCBI Taxonomy" id="2704462"/>
    <lineage>
        <taxon>Bacteria</taxon>
        <taxon>Bacillati</taxon>
        <taxon>Bacillota</taxon>
        <taxon>Bacilli</taxon>
        <taxon>Bacillales</taxon>
        <taxon>Paenibacillaceae</taxon>
        <taxon>Paenibacillus</taxon>
    </lineage>
</organism>
<evidence type="ECO:0000313" key="15">
    <source>
        <dbReference type="Proteomes" id="UP000476064"/>
    </source>
</evidence>
<keyword evidence="4" id="KW-0597">Phosphoprotein</keyword>
<evidence type="ECO:0000256" key="9">
    <source>
        <dbReference type="ARBA" id="ARBA00023012"/>
    </source>
</evidence>
<feature type="coiled-coil region" evidence="11">
    <location>
        <begin position="421"/>
        <end position="473"/>
    </location>
</feature>
<accession>A0A6C0G279</accession>
<keyword evidence="12" id="KW-1133">Transmembrane helix</keyword>
<feature type="transmembrane region" description="Helical" evidence="12">
    <location>
        <begin position="391"/>
        <end position="410"/>
    </location>
</feature>
<evidence type="ECO:0000256" key="7">
    <source>
        <dbReference type="ARBA" id="ARBA00022777"/>
    </source>
</evidence>
<dbReference type="Pfam" id="PF02518">
    <property type="entry name" value="HATPase_c"/>
    <property type="match status" value="1"/>
</dbReference>
<dbReference type="InterPro" id="IPR004358">
    <property type="entry name" value="Sig_transdc_His_kin-like_C"/>
</dbReference>
<evidence type="ECO:0000256" key="1">
    <source>
        <dbReference type="ARBA" id="ARBA00000085"/>
    </source>
</evidence>
<keyword evidence="11" id="KW-0175">Coiled coil</keyword>
<keyword evidence="12" id="KW-0812">Transmembrane</keyword>
<dbReference type="PROSITE" id="PS50109">
    <property type="entry name" value="HIS_KIN"/>
    <property type="match status" value="1"/>
</dbReference>
<dbReference type="PROSITE" id="PS51257">
    <property type="entry name" value="PROKAR_LIPOPROTEIN"/>
    <property type="match status" value="1"/>
</dbReference>
<dbReference type="Gene3D" id="1.10.287.130">
    <property type="match status" value="1"/>
</dbReference>
<dbReference type="PRINTS" id="PR00344">
    <property type="entry name" value="BCTRLSENSOR"/>
</dbReference>
<dbReference type="FunFam" id="3.30.565.10:FF:000006">
    <property type="entry name" value="Sensor histidine kinase WalK"/>
    <property type="match status" value="1"/>
</dbReference>
<keyword evidence="10 12" id="KW-0472">Membrane</keyword>
<dbReference type="Gene3D" id="3.30.565.10">
    <property type="entry name" value="Histidine kinase-like ATPase, C-terminal domain"/>
    <property type="match status" value="1"/>
</dbReference>
<dbReference type="InterPro" id="IPR011623">
    <property type="entry name" value="7TMR_DISM_rcpt_extracell_dom1"/>
</dbReference>
<dbReference type="InterPro" id="IPR036097">
    <property type="entry name" value="HisK_dim/P_sf"/>
</dbReference>
<dbReference type="InterPro" id="IPR003594">
    <property type="entry name" value="HATPase_dom"/>
</dbReference>
<dbReference type="GO" id="GO:0004721">
    <property type="term" value="F:phosphoprotein phosphatase activity"/>
    <property type="evidence" value="ECO:0007669"/>
    <property type="project" value="TreeGrafter"/>
</dbReference>
<dbReference type="InterPro" id="IPR050351">
    <property type="entry name" value="BphY/WalK/GraS-like"/>
</dbReference>
<feature type="transmembrane region" description="Helical" evidence="12">
    <location>
        <begin position="218"/>
        <end position="236"/>
    </location>
</feature>
<proteinExistence type="predicted"/>
<dbReference type="CDD" id="cd00082">
    <property type="entry name" value="HisKA"/>
    <property type="match status" value="1"/>
</dbReference>
<feature type="domain" description="Histidine kinase" evidence="13">
    <location>
        <begin position="473"/>
        <end position="708"/>
    </location>
</feature>
<dbReference type="EC" id="2.7.13.3" evidence="3"/>
<dbReference type="GO" id="GO:0016036">
    <property type="term" value="P:cellular response to phosphate starvation"/>
    <property type="evidence" value="ECO:0007669"/>
    <property type="project" value="TreeGrafter"/>
</dbReference>
<dbReference type="SUPFAM" id="SSF49785">
    <property type="entry name" value="Galactose-binding domain-like"/>
    <property type="match status" value="1"/>
</dbReference>
<dbReference type="Pfam" id="PF07695">
    <property type="entry name" value="7TMR-DISM_7TM"/>
    <property type="match status" value="1"/>
</dbReference>
<evidence type="ECO:0000256" key="11">
    <source>
        <dbReference type="SAM" id="Coils"/>
    </source>
</evidence>
<name>A0A6C0G279_9BACL</name>
<feature type="transmembrane region" description="Helical" evidence="12">
    <location>
        <begin position="336"/>
        <end position="358"/>
    </location>
</feature>
<dbReference type="RefSeq" id="WP_162358219.1">
    <property type="nucleotide sequence ID" value="NZ_CP048209.1"/>
</dbReference>
<protein>
    <recommendedName>
        <fullName evidence="3">histidine kinase</fullName>
        <ecNumber evidence="3">2.7.13.3</ecNumber>
    </recommendedName>
</protein>
<evidence type="ECO:0000256" key="12">
    <source>
        <dbReference type="SAM" id="Phobius"/>
    </source>
</evidence>
<dbReference type="InterPro" id="IPR005467">
    <property type="entry name" value="His_kinase_dom"/>
</dbReference>
<keyword evidence="9" id="KW-0902">Two-component regulatory system</keyword>
<dbReference type="PANTHER" id="PTHR45453:SF1">
    <property type="entry name" value="PHOSPHATE REGULON SENSOR PROTEIN PHOR"/>
    <property type="match status" value="1"/>
</dbReference>
<dbReference type="FunFam" id="1.10.287.130:FF:000001">
    <property type="entry name" value="Two-component sensor histidine kinase"/>
    <property type="match status" value="1"/>
</dbReference>
<dbReference type="EMBL" id="CP048209">
    <property type="protein sequence ID" value="QHT61781.1"/>
    <property type="molecule type" value="Genomic_DNA"/>
</dbReference>
<dbReference type="KEGG" id="plyc:GXP70_18555"/>
<evidence type="ECO:0000256" key="2">
    <source>
        <dbReference type="ARBA" id="ARBA00004651"/>
    </source>
</evidence>
<evidence type="ECO:0000256" key="3">
    <source>
        <dbReference type="ARBA" id="ARBA00012438"/>
    </source>
</evidence>
<gene>
    <name evidence="14" type="ORF">GXP70_18555</name>
</gene>
<dbReference type="SMART" id="SM00388">
    <property type="entry name" value="HisKA"/>
    <property type="match status" value="1"/>
</dbReference>
<dbReference type="Gene3D" id="2.60.120.260">
    <property type="entry name" value="Galactose-binding domain-like"/>
    <property type="match status" value="1"/>
</dbReference>
<dbReference type="GO" id="GO:0000155">
    <property type="term" value="F:phosphorelay sensor kinase activity"/>
    <property type="evidence" value="ECO:0007669"/>
    <property type="project" value="InterPro"/>
</dbReference>
<dbReference type="Proteomes" id="UP000476064">
    <property type="component" value="Chromosome"/>
</dbReference>
<comment type="subcellular location">
    <subcellularLocation>
        <location evidence="2">Cell membrane</location>
        <topology evidence="2">Multi-pass membrane protein</topology>
    </subcellularLocation>
</comment>
<feature type="transmembrane region" description="Helical" evidence="12">
    <location>
        <begin position="243"/>
        <end position="260"/>
    </location>
</feature>
<feature type="transmembrane region" description="Helical" evidence="12">
    <location>
        <begin position="308"/>
        <end position="330"/>
    </location>
</feature>